<dbReference type="GO" id="GO:0044719">
    <property type="term" value="P:regulation of imaginal disc-derived wing size"/>
    <property type="evidence" value="ECO:0007669"/>
    <property type="project" value="EnsemblMetazoa"/>
</dbReference>
<dbReference type="SUPFAM" id="SSF57501">
    <property type="entry name" value="Cystine-knot cytokines"/>
    <property type="match status" value="1"/>
</dbReference>
<reference evidence="12 13" key="1">
    <citation type="journal article" date="2007" name="Nature">
        <title>Evolution of genes and genomes on the Drosophila phylogeny.</title>
        <authorList>
            <consortium name="Drosophila 12 Genomes Consortium"/>
            <person name="Clark A.G."/>
            <person name="Eisen M.B."/>
            <person name="Smith D.R."/>
            <person name="Bergman C.M."/>
            <person name="Oliver B."/>
            <person name="Markow T.A."/>
            <person name="Kaufman T.C."/>
            <person name="Kellis M."/>
            <person name="Gelbart W."/>
            <person name="Iyer V.N."/>
            <person name="Pollard D.A."/>
            <person name="Sackton T.B."/>
            <person name="Larracuente A.M."/>
            <person name="Singh N.D."/>
            <person name="Abad J.P."/>
            <person name="Abt D.N."/>
            <person name="Adryan B."/>
            <person name="Aguade M."/>
            <person name="Akashi H."/>
            <person name="Anderson W.W."/>
            <person name="Aquadro C.F."/>
            <person name="Ardell D.H."/>
            <person name="Arguello R."/>
            <person name="Artieri C.G."/>
            <person name="Barbash D.A."/>
            <person name="Barker D."/>
            <person name="Barsanti P."/>
            <person name="Batterham P."/>
            <person name="Batzoglou S."/>
            <person name="Begun D."/>
            <person name="Bhutkar A."/>
            <person name="Blanco E."/>
            <person name="Bosak S.A."/>
            <person name="Bradley R.K."/>
            <person name="Brand A.D."/>
            <person name="Brent M.R."/>
            <person name="Brooks A.N."/>
            <person name="Brown R.H."/>
            <person name="Butlin R.K."/>
            <person name="Caggese C."/>
            <person name="Calvi B.R."/>
            <person name="Bernardo de Carvalho A."/>
            <person name="Caspi A."/>
            <person name="Castrezana S."/>
            <person name="Celniker S.E."/>
            <person name="Chang J.L."/>
            <person name="Chapple C."/>
            <person name="Chatterji S."/>
            <person name="Chinwalla A."/>
            <person name="Civetta A."/>
            <person name="Clifton S.W."/>
            <person name="Comeron J.M."/>
            <person name="Costello J.C."/>
            <person name="Coyne J.A."/>
            <person name="Daub J."/>
            <person name="David R.G."/>
            <person name="Delcher A.L."/>
            <person name="Delehaunty K."/>
            <person name="Do C.B."/>
            <person name="Ebling H."/>
            <person name="Edwards K."/>
            <person name="Eickbush T."/>
            <person name="Evans J.D."/>
            <person name="Filipski A."/>
            <person name="Findeiss S."/>
            <person name="Freyhult E."/>
            <person name="Fulton L."/>
            <person name="Fulton R."/>
            <person name="Garcia A.C."/>
            <person name="Gardiner A."/>
            <person name="Garfield D.A."/>
            <person name="Garvin B.E."/>
            <person name="Gibson G."/>
            <person name="Gilbert D."/>
            <person name="Gnerre S."/>
            <person name="Godfrey J."/>
            <person name="Good R."/>
            <person name="Gotea V."/>
            <person name="Gravely B."/>
            <person name="Greenberg A.J."/>
            <person name="Griffiths-Jones S."/>
            <person name="Gross S."/>
            <person name="Guigo R."/>
            <person name="Gustafson E.A."/>
            <person name="Haerty W."/>
            <person name="Hahn M.W."/>
            <person name="Halligan D.L."/>
            <person name="Halpern A.L."/>
            <person name="Halter G.M."/>
            <person name="Han M.V."/>
            <person name="Heger A."/>
            <person name="Hillier L."/>
            <person name="Hinrichs A.S."/>
            <person name="Holmes I."/>
            <person name="Hoskins R.A."/>
            <person name="Hubisz M.J."/>
            <person name="Hultmark D."/>
            <person name="Huntley M.A."/>
            <person name="Jaffe D.B."/>
            <person name="Jagadeeshan S."/>
            <person name="Jeck W.R."/>
            <person name="Johnson J."/>
            <person name="Jones C.D."/>
            <person name="Jordan W.C."/>
            <person name="Karpen G.H."/>
            <person name="Kataoka E."/>
            <person name="Keightley P.D."/>
            <person name="Kheradpour P."/>
            <person name="Kirkness E.F."/>
            <person name="Koerich L.B."/>
            <person name="Kristiansen K."/>
            <person name="Kudrna D."/>
            <person name="Kulathinal R.J."/>
            <person name="Kumar S."/>
            <person name="Kwok R."/>
            <person name="Lander E."/>
            <person name="Langley C.H."/>
            <person name="Lapoint R."/>
            <person name="Lazzaro B.P."/>
            <person name="Lee S.J."/>
            <person name="Levesque L."/>
            <person name="Li R."/>
            <person name="Lin C.F."/>
            <person name="Lin M.F."/>
            <person name="Lindblad-Toh K."/>
            <person name="Llopart A."/>
            <person name="Long M."/>
            <person name="Low L."/>
            <person name="Lozovsky E."/>
            <person name="Lu J."/>
            <person name="Luo M."/>
            <person name="Machado C.A."/>
            <person name="Makalowski W."/>
            <person name="Marzo M."/>
            <person name="Matsuda M."/>
            <person name="Matzkin L."/>
            <person name="McAllister B."/>
            <person name="McBride C.S."/>
            <person name="McKernan B."/>
            <person name="McKernan K."/>
            <person name="Mendez-Lago M."/>
            <person name="Minx P."/>
            <person name="Mollenhauer M.U."/>
            <person name="Montooth K."/>
            <person name="Mount S.M."/>
            <person name="Mu X."/>
            <person name="Myers E."/>
            <person name="Negre B."/>
            <person name="Newfeld S."/>
            <person name="Nielsen R."/>
            <person name="Noor M.A."/>
            <person name="O'Grady P."/>
            <person name="Pachter L."/>
            <person name="Papaceit M."/>
            <person name="Parisi M.J."/>
            <person name="Parisi M."/>
            <person name="Parts L."/>
            <person name="Pedersen J.S."/>
            <person name="Pesole G."/>
            <person name="Phillippy A.M."/>
            <person name="Ponting C.P."/>
            <person name="Pop M."/>
            <person name="Porcelli D."/>
            <person name="Powell J.R."/>
            <person name="Prohaska S."/>
            <person name="Pruitt K."/>
            <person name="Puig M."/>
            <person name="Quesneville H."/>
            <person name="Ram K.R."/>
            <person name="Rand D."/>
            <person name="Rasmussen M.D."/>
            <person name="Reed L.K."/>
            <person name="Reenan R."/>
            <person name="Reily A."/>
            <person name="Remington K.A."/>
            <person name="Rieger T.T."/>
            <person name="Ritchie M.G."/>
            <person name="Robin C."/>
            <person name="Rogers Y.H."/>
            <person name="Rohde C."/>
            <person name="Rozas J."/>
            <person name="Rubenfield M.J."/>
            <person name="Ruiz A."/>
            <person name="Russo S."/>
            <person name="Salzberg S.L."/>
            <person name="Sanchez-Gracia A."/>
            <person name="Saranga D.J."/>
            <person name="Sato H."/>
            <person name="Schaeffer S.W."/>
            <person name="Schatz M.C."/>
            <person name="Schlenke T."/>
            <person name="Schwartz R."/>
            <person name="Segarra C."/>
            <person name="Singh R.S."/>
            <person name="Sirot L."/>
            <person name="Sirota M."/>
            <person name="Sisneros N.B."/>
            <person name="Smith C.D."/>
            <person name="Smith T.F."/>
            <person name="Spieth J."/>
            <person name="Stage D.E."/>
            <person name="Stark A."/>
            <person name="Stephan W."/>
            <person name="Strausberg R.L."/>
            <person name="Strempel S."/>
            <person name="Sturgill D."/>
            <person name="Sutton G."/>
            <person name="Sutton G.G."/>
            <person name="Tao W."/>
            <person name="Teichmann S."/>
            <person name="Tobari Y.N."/>
            <person name="Tomimura Y."/>
            <person name="Tsolas J.M."/>
            <person name="Valente V.L."/>
            <person name="Venter E."/>
            <person name="Venter J.C."/>
            <person name="Vicario S."/>
            <person name="Vieira F.G."/>
            <person name="Vilella A.J."/>
            <person name="Villasante A."/>
            <person name="Walenz B."/>
            <person name="Wang J."/>
            <person name="Wasserman M."/>
            <person name="Watts T."/>
            <person name="Wilson D."/>
            <person name="Wilson R.K."/>
            <person name="Wing R.A."/>
            <person name="Wolfner M.F."/>
            <person name="Wong A."/>
            <person name="Wong G.K."/>
            <person name="Wu C.I."/>
            <person name="Wu G."/>
            <person name="Yamamoto D."/>
            <person name="Yang H.P."/>
            <person name="Yang S.P."/>
            <person name="Yorke J.A."/>
            <person name="Yoshida K."/>
            <person name="Zdobnov E."/>
            <person name="Zhang P."/>
            <person name="Zhang Y."/>
            <person name="Zimin A.V."/>
            <person name="Baldwin J."/>
            <person name="Abdouelleil A."/>
            <person name="Abdulkadir J."/>
            <person name="Abebe A."/>
            <person name="Abera B."/>
            <person name="Abreu J."/>
            <person name="Acer S.C."/>
            <person name="Aftuck L."/>
            <person name="Alexander A."/>
            <person name="An P."/>
            <person name="Anderson E."/>
            <person name="Anderson S."/>
            <person name="Arachi H."/>
            <person name="Azer M."/>
            <person name="Bachantsang P."/>
            <person name="Barry A."/>
            <person name="Bayul T."/>
            <person name="Berlin A."/>
            <person name="Bessette D."/>
            <person name="Bloom T."/>
            <person name="Blye J."/>
            <person name="Boguslavskiy L."/>
            <person name="Bonnet C."/>
            <person name="Boukhgalter B."/>
            <person name="Bourzgui I."/>
            <person name="Brown A."/>
            <person name="Cahill P."/>
            <person name="Channer S."/>
            <person name="Cheshatsang Y."/>
            <person name="Chuda L."/>
            <person name="Citroen M."/>
            <person name="Collymore A."/>
            <person name="Cooke P."/>
            <person name="Costello M."/>
            <person name="D'Aco K."/>
            <person name="Daza R."/>
            <person name="De Haan G."/>
            <person name="DeGray S."/>
            <person name="DeMaso C."/>
            <person name="Dhargay N."/>
            <person name="Dooley K."/>
            <person name="Dooley E."/>
            <person name="Doricent M."/>
            <person name="Dorje P."/>
            <person name="Dorjee K."/>
            <person name="Dupes A."/>
            <person name="Elong R."/>
            <person name="Falk J."/>
            <person name="Farina A."/>
            <person name="Faro S."/>
            <person name="Ferguson D."/>
            <person name="Fisher S."/>
            <person name="Foley C.D."/>
            <person name="Franke A."/>
            <person name="Friedrich D."/>
            <person name="Gadbois L."/>
            <person name="Gearin G."/>
            <person name="Gearin C.R."/>
            <person name="Giannoukos G."/>
            <person name="Goode T."/>
            <person name="Graham J."/>
            <person name="Grandbois E."/>
            <person name="Grewal S."/>
            <person name="Gyaltsen K."/>
            <person name="Hafez N."/>
            <person name="Hagos B."/>
            <person name="Hall J."/>
            <person name="Henson C."/>
            <person name="Hollinger A."/>
            <person name="Honan T."/>
            <person name="Huard M.D."/>
            <person name="Hughes L."/>
            <person name="Hurhula B."/>
            <person name="Husby M.E."/>
            <person name="Kamat A."/>
            <person name="Kanga B."/>
            <person name="Kashin S."/>
            <person name="Khazanovich D."/>
            <person name="Kisner P."/>
            <person name="Lance K."/>
            <person name="Lara M."/>
            <person name="Lee W."/>
            <person name="Lennon N."/>
            <person name="Letendre F."/>
            <person name="LeVine R."/>
            <person name="Lipovsky A."/>
            <person name="Liu X."/>
            <person name="Liu J."/>
            <person name="Liu S."/>
            <person name="Lokyitsang T."/>
            <person name="Lokyitsang Y."/>
            <person name="Lubonja R."/>
            <person name="Lui A."/>
            <person name="MacDonald P."/>
            <person name="Magnisalis V."/>
            <person name="Maru K."/>
            <person name="Matthews C."/>
            <person name="McCusker W."/>
            <person name="McDonough S."/>
            <person name="Mehta T."/>
            <person name="Meldrim J."/>
            <person name="Meneus L."/>
            <person name="Mihai O."/>
            <person name="Mihalev A."/>
            <person name="Mihova T."/>
            <person name="Mittelman R."/>
            <person name="Mlenga V."/>
            <person name="Montmayeur A."/>
            <person name="Mulrain L."/>
            <person name="Navidi A."/>
            <person name="Naylor J."/>
            <person name="Negash T."/>
            <person name="Nguyen T."/>
            <person name="Nguyen N."/>
            <person name="Nicol R."/>
            <person name="Norbu C."/>
            <person name="Norbu N."/>
            <person name="Novod N."/>
            <person name="O'Neill B."/>
            <person name="Osman S."/>
            <person name="Markiewicz E."/>
            <person name="Oyono O.L."/>
            <person name="Patti C."/>
            <person name="Phunkhang P."/>
            <person name="Pierre F."/>
            <person name="Priest M."/>
            <person name="Raghuraman S."/>
            <person name="Rege F."/>
            <person name="Reyes R."/>
            <person name="Rise C."/>
            <person name="Rogov P."/>
            <person name="Ross K."/>
            <person name="Ryan E."/>
            <person name="Settipalli S."/>
            <person name="Shea T."/>
            <person name="Sherpa N."/>
            <person name="Shi L."/>
            <person name="Shih D."/>
            <person name="Sparrow T."/>
            <person name="Spaulding J."/>
            <person name="Stalker J."/>
            <person name="Stange-Thomann N."/>
            <person name="Stavropoulos S."/>
            <person name="Stone C."/>
            <person name="Strader C."/>
            <person name="Tesfaye S."/>
            <person name="Thomson T."/>
            <person name="Thoulutsang Y."/>
            <person name="Thoulutsang D."/>
            <person name="Topham K."/>
            <person name="Topping I."/>
            <person name="Tsamla T."/>
            <person name="Vassiliev H."/>
            <person name="Vo A."/>
            <person name="Wangchuk T."/>
            <person name="Wangdi T."/>
            <person name="Weiand M."/>
            <person name="Wilkinson J."/>
            <person name="Wilson A."/>
            <person name="Yadav S."/>
            <person name="Young G."/>
            <person name="Yu Q."/>
            <person name="Zembek L."/>
            <person name="Zhong D."/>
            <person name="Zimmer A."/>
            <person name="Zwirko Z."/>
            <person name="Jaffe D.B."/>
            <person name="Alvarez P."/>
            <person name="Brockman W."/>
            <person name="Butler J."/>
            <person name="Chin C."/>
            <person name="Gnerre S."/>
            <person name="Grabherr M."/>
            <person name="Kleber M."/>
            <person name="Mauceli E."/>
            <person name="MacCallum I."/>
        </authorList>
    </citation>
    <scope>NUCLEOTIDE SEQUENCE [LARGE SCALE GENOMIC DNA]</scope>
    <source>
        <strain evidence="13">MSH-3 / Tucson 14011-0111.49</strain>
    </source>
</reference>
<evidence type="ECO:0000256" key="10">
    <source>
        <dbReference type="SAM" id="SignalP"/>
    </source>
</evidence>
<dbReference type="Proteomes" id="UP000008744">
    <property type="component" value="Unassembled WGS sequence"/>
</dbReference>
<dbReference type="SMART" id="SM00204">
    <property type="entry name" value="TGFB"/>
    <property type="match status" value="1"/>
</dbReference>
<dbReference type="GO" id="GO:0008340">
    <property type="term" value="P:determination of adult lifespan"/>
    <property type="evidence" value="ECO:0007669"/>
    <property type="project" value="EnsemblMetazoa"/>
</dbReference>
<dbReference type="GO" id="GO:0045464">
    <property type="term" value="P:R8 cell fate specification"/>
    <property type="evidence" value="ECO:0007669"/>
    <property type="project" value="EnsemblMetazoa"/>
</dbReference>
<gene>
    <name evidence="12" type="primary">Dper\GL15444</name>
    <name evidence="12" type="ORF">Dper_GL15444</name>
</gene>
<dbReference type="PROSITE" id="PS51362">
    <property type="entry name" value="TGF_BETA_2"/>
    <property type="match status" value="1"/>
</dbReference>
<dbReference type="GO" id="GO:0005125">
    <property type="term" value="F:cytokine activity"/>
    <property type="evidence" value="ECO:0007669"/>
    <property type="project" value="TreeGrafter"/>
</dbReference>
<dbReference type="GO" id="GO:0005179">
    <property type="term" value="F:hormone activity"/>
    <property type="evidence" value="ECO:0007669"/>
    <property type="project" value="EnsemblMetazoa"/>
</dbReference>
<keyword evidence="3" id="KW-0964">Secreted</keyword>
<evidence type="ECO:0000256" key="6">
    <source>
        <dbReference type="ARBA" id="ARBA00023157"/>
    </source>
</evidence>
<dbReference type="HOGENOM" id="CLU_505556_0_0_1"/>
<dbReference type="OrthoDB" id="6516235at2759"/>
<dbReference type="Pfam" id="PF00688">
    <property type="entry name" value="TGFb_propeptide"/>
    <property type="match status" value="1"/>
</dbReference>
<evidence type="ECO:0000256" key="3">
    <source>
        <dbReference type="ARBA" id="ARBA00022525"/>
    </source>
</evidence>
<keyword evidence="13" id="KW-1185">Reference proteome</keyword>
<dbReference type="PANTHER" id="PTHR11848">
    <property type="entry name" value="TGF-BETA FAMILY"/>
    <property type="match status" value="1"/>
</dbReference>
<evidence type="ECO:0000313" key="12">
    <source>
        <dbReference type="EMBL" id="EDW39995.1"/>
    </source>
</evidence>
<dbReference type="Pfam" id="PF00019">
    <property type="entry name" value="TGF_beta"/>
    <property type="match status" value="1"/>
</dbReference>
<dbReference type="Gene3D" id="2.60.120.970">
    <property type="match status" value="1"/>
</dbReference>
<evidence type="ECO:0000256" key="4">
    <source>
        <dbReference type="ARBA" id="ARBA00022729"/>
    </source>
</evidence>
<dbReference type="InterPro" id="IPR015615">
    <property type="entry name" value="TGF-beta-rel"/>
</dbReference>
<evidence type="ECO:0000256" key="8">
    <source>
        <dbReference type="RuleBase" id="RU000354"/>
    </source>
</evidence>
<protein>
    <submittedName>
        <fullName evidence="12">GL15444</fullName>
    </submittedName>
</protein>
<dbReference type="GO" id="GO:0032924">
    <property type="term" value="P:activin receptor signaling pathway"/>
    <property type="evidence" value="ECO:0007669"/>
    <property type="project" value="EnsemblMetazoa"/>
</dbReference>
<name>B4HBY4_DROPE</name>
<evidence type="ECO:0000256" key="1">
    <source>
        <dbReference type="ARBA" id="ARBA00004613"/>
    </source>
</evidence>
<organism evidence="13">
    <name type="scientific">Drosophila persimilis</name>
    <name type="common">Fruit fly</name>
    <dbReference type="NCBI Taxonomy" id="7234"/>
    <lineage>
        <taxon>Eukaryota</taxon>
        <taxon>Metazoa</taxon>
        <taxon>Ecdysozoa</taxon>
        <taxon>Arthropoda</taxon>
        <taxon>Hexapoda</taxon>
        <taxon>Insecta</taxon>
        <taxon>Pterygota</taxon>
        <taxon>Neoptera</taxon>
        <taxon>Endopterygota</taxon>
        <taxon>Diptera</taxon>
        <taxon>Brachycera</taxon>
        <taxon>Muscomorpha</taxon>
        <taxon>Ephydroidea</taxon>
        <taxon>Drosophilidae</taxon>
        <taxon>Drosophila</taxon>
        <taxon>Sophophora</taxon>
    </lineage>
</organism>
<dbReference type="InterPro" id="IPR029034">
    <property type="entry name" value="Cystine-knot_cytokine"/>
</dbReference>
<dbReference type="eggNOG" id="KOG3900">
    <property type="taxonomic scope" value="Eukaryota"/>
</dbReference>
<dbReference type="STRING" id="7234.B4HBY4"/>
<dbReference type="GO" id="GO:0050803">
    <property type="term" value="P:regulation of synapse structure or activity"/>
    <property type="evidence" value="ECO:0007669"/>
    <property type="project" value="EnsemblMetazoa"/>
</dbReference>
<dbReference type="PROSITE" id="PS00250">
    <property type="entry name" value="TGF_BETA_1"/>
    <property type="match status" value="1"/>
</dbReference>
<dbReference type="SMR" id="B4HBY4"/>
<dbReference type="GO" id="GO:0008083">
    <property type="term" value="F:growth factor activity"/>
    <property type="evidence" value="ECO:0007669"/>
    <property type="project" value="UniProtKB-KW"/>
</dbReference>
<sequence>MAKYFITLVLLLCLALENNNIYNRLHARSHPSSRGDILRPHPKHLPHQHVQHTSQQLQQHHIRQQRSRELKHVEPDPTSEEEDAKRQYYTRLRRHQLHQRDHFLQQERSYNHPALAELKSMPMARLWQHLSKDYEEELPVQHAVLADGLMDYSHMFGDDPNTAATAQYSDEESNLSPLFYVRNELRDQELELKQQKQQKQMKIDQEESQGPEPAPPIVAEPAPETEPSEPSLNATITAKSSGGCPKCESNRQVEHITEEELTHLRIEFVKQQILEKLRLKESPNVSAVELPKPIFEGVTLNHPDDSSKNKELDDYYARTSKKFILLNREETECNRLGVHPSMCFSFKIDDADADGFDVSTAVLWLFKNKQNHTASPIDGPLSNNTKKQQTIVVSEVEEQMDSKYLPLAKAIAIQSVDVQDEWMKIDIEWPIKRWIGSHELSHLIQITCESCDISDMEDIISVDKDYRPFIMIDTQNRRSKSRQKRSINCSSGVTECCREQLYISFKDIGWSNWILQPEGYHAYFCRGSCSSLASVTQAASHHSSLLKILNTNGTNKSLELVPCCTAKQYSSLQLVVMDSSNTATLKTLPNMVVESCGCR</sequence>
<dbReference type="GO" id="GO:0002052">
    <property type="term" value="P:positive regulation of neuroblast proliferation"/>
    <property type="evidence" value="ECO:0007669"/>
    <property type="project" value="EnsemblMetazoa"/>
</dbReference>
<dbReference type="GO" id="GO:0071333">
    <property type="term" value="P:cellular response to glucose stimulus"/>
    <property type="evidence" value="ECO:0007669"/>
    <property type="project" value="EnsemblMetazoa"/>
</dbReference>
<evidence type="ECO:0000256" key="7">
    <source>
        <dbReference type="ARBA" id="ARBA00023180"/>
    </source>
</evidence>
<accession>B4HBY4</accession>
<evidence type="ECO:0000256" key="5">
    <source>
        <dbReference type="ARBA" id="ARBA00023030"/>
    </source>
</evidence>
<evidence type="ECO:0000313" key="13">
    <source>
        <dbReference type="Proteomes" id="UP000008744"/>
    </source>
</evidence>
<dbReference type="OMA" id="MAKYFIT"/>
<feature type="region of interest" description="Disordered" evidence="9">
    <location>
        <begin position="28"/>
        <end position="84"/>
    </location>
</feature>
<evidence type="ECO:0000259" key="11">
    <source>
        <dbReference type="PROSITE" id="PS51362"/>
    </source>
</evidence>
<keyword evidence="5 8" id="KW-0339">Growth factor</keyword>
<dbReference type="PANTHER" id="PTHR11848:SF298">
    <property type="entry name" value="DAWDLE, ISOFORM A"/>
    <property type="match status" value="1"/>
</dbReference>
<dbReference type="CDD" id="cd13752">
    <property type="entry name" value="TGF_beta_INHB"/>
    <property type="match status" value="1"/>
</dbReference>
<evidence type="ECO:0000256" key="9">
    <source>
        <dbReference type="SAM" id="MobiDB-lite"/>
    </source>
</evidence>
<dbReference type="KEGG" id="dpe:6603377"/>
<keyword evidence="7" id="KW-0325">Glycoprotein</keyword>
<feature type="signal peptide" evidence="10">
    <location>
        <begin position="1"/>
        <end position="17"/>
    </location>
</feature>
<proteinExistence type="inferred from homology"/>
<feature type="region of interest" description="Disordered" evidence="9">
    <location>
        <begin position="192"/>
        <end position="247"/>
    </location>
</feature>
<dbReference type="GO" id="GO:0031669">
    <property type="term" value="P:cellular response to nutrient levels"/>
    <property type="evidence" value="ECO:0007669"/>
    <property type="project" value="EnsemblMetazoa"/>
</dbReference>
<dbReference type="InterPro" id="IPR001111">
    <property type="entry name" value="TGF-b_propeptide"/>
</dbReference>
<dbReference type="GO" id="GO:0005615">
    <property type="term" value="C:extracellular space"/>
    <property type="evidence" value="ECO:0007669"/>
    <property type="project" value="TreeGrafter"/>
</dbReference>
<dbReference type="FunFam" id="2.10.90.10:FF:000005">
    <property type="entry name" value="Inhibin beta A chain"/>
    <property type="match status" value="1"/>
</dbReference>
<dbReference type="Gene3D" id="2.10.90.10">
    <property type="entry name" value="Cystine-knot cytokines"/>
    <property type="match status" value="1"/>
</dbReference>
<comment type="similarity">
    <text evidence="2 8">Belongs to the TGF-beta family.</text>
</comment>
<feature type="domain" description="TGF-beta family profile" evidence="11">
    <location>
        <begin position="482"/>
        <end position="599"/>
    </location>
</feature>
<feature type="compositionally biased region" description="Basic and acidic residues" evidence="9">
    <location>
        <begin position="66"/>
        <end position="75"/>
    </location>
</feature>
<feature type="chain" id="PRO_5002808368" evidence="10">
    <location>
        <begin position="18"/>
        <end position="599"/>
    </location>
</feature>
<dbReference type="EMBL" id="CH479272">
    <property type="protein sequence ID" value="EDW39995.1"/>
    <property type="molecule type" value="Genomic_DNA"/>
</dbReference>
<dbReference type="AlphaFoldDB" id="B4HBY4"/>
<dbReference type="InterPro" id="IPR017948">
    <property type="entry name" value="TGFb_CS"/>
</dbReference>
<dbReference type="PhylomeDB" id="B4HBY4"/>
<evidence type="ECO:0000256" key="2">
    <source>
        <dbReference type="ARBA" id="ARBA00006656"/>
    </source>
</evidence>
<keyword evidence="4 10" id="KW-0732">Signal</keyword>
<dbReference type="GO" id="GO:0010507">
    <property type="term" value="P:negative regulation of autophagy"/>
    <property type="evidence" value="ECO:0007669"/>
    <property type="project" value="EnsemblMetazoa"/>
</dbReference>
<feature type="compositionally biased region" description="Basic residues" evidence="9">
    <location>
        <begin position="40"/>
        <end position="50"/>
    </location>
</feature>
<comment type="subcellular location">
    <subcellularLocation>
        <location evidence="1">Secreted</location>
    </subcellularLocation>
</comment>
<dbReference type="GO" id="GO:0007411">
    <property type="term" value="P:axon guidance"/>
    <property type="evidence" value="ECO:0007669"/>
    <property type="project" value="EnsemblMetazoa"/>
</dbReference>
<keyword evidence="6" id="KW-1015">Disulfide bond</keyword>
<dbReference type="InterPro" id="IPR001839">
    <property type="entry name" value="TGF-b_C"/>
</dbReference>
<dbReference type="FunFam" id="2.60.120.970:FF:000035">
    <property type="entry name" value="Dawdle, isoform A"/>
    <property type="match status" value="1"/>
</dbReference>